<proteinExistence type="inferred from homology"/>
<evidence type="ECO:0000256" key="3">
    <source>
        <dbReference type="ARBA" id="ARBA00022475"/>
    </source>
</evidence>
<reference evidence="8" key="1">
    <citation type="submission" date="2022-03" db="EMBL/GenBank/DDBJ databases">
        <title>Pseudomonas marianensis sp. nov., a marine bacterium isolated from deep-sea sediments of the Mariana Trench.</title>
        <authorList>
            <person name="Wei Y."/>
        </authorList>
    </citation>
    <scope>NUCLEOTIDE SEQUENCE</scope>
    <source>
        <strain evidence="8">PS1</strain>
    </source>
</reference>
<evidence type="ECO:0000256" key="4">
    <source>
        <dbReference type="ARBA" id="ARBA00022692"/>
    </source>
</evidence>
<evidence type="ECO:0000256" key="7">
    <source>
        <dbReference type="SAM" id="Phobius"/>
    </source>
</evidence>
<keyword evidence="9" id="KW-1185">Reference proteome</keyword>
<dbReference type="AlphaFoldDB" id="A0A9X1W571"/>
<dbReference type="RefSeq" id="WP_243607056.1">
    <property type="nucleotide sequence ID" value="NZ_JALGRD010000009.1"/>
</dbReference>
<feature type="transmembrane region" description="Helical" evidence="7">
    <location>
        <begin position="166"/>
        <end position="187"/>
    </location>
</feature>
<gene>
    <name evidence="8" type="ORF">MST27_16615</name>
</gene>
<dbReference type="Gene3D" id="1.10.3430.10">
    <property type="entry name" value="Ammonium transporter AmtB like domains"/>
    <property type="match status" value="1"/>
</dbReference>
<organism evidence="8 9">
    <name type="scientific">Stutzerimonas marianensis</name>
    <dbReference type="NCBI Taxonomy" id="2929513"/>
    <lineage>
        <taxon>Bacteria</taxon>
        <taxon>Pseudomonadati</taxon>
        <taxon>Pseudomonadota</taxon>
        <taxon>Gammaproteobacteria</taxon>
        <taxon>Pseudomonadales</taxon>
        <taxon>Pseudomonadaceae</taxon>
        <taxon>Stutzerimonas</taxon>
    </lineage>
</organism>
<evidence type="ECO:0000256" key="1">
    <source>
        <dbReference type="ARBA" id="ARBA00004651"/>
    </source>
</evidence>
<comment type="similarity">
    <text evidence="2">Belongs to the urea transporter family.</text>
</comment>
<evidence type="ECO:0000256" key="6">
    <source>
        <dbReference type="ARBA" id="ARBA00023136"/>
    </source>
</evidence>
<evidence type="ECO:0000313" key="9">
    <source>
        <dbReference type="Proteomes" id="UP001139682"/>
    </source>
</evidence>
<comment type="subcellular location">
    <subcellularLocation>
        <location evidence="1">Cell membrane</location>
        <topology evidence="1">Multi-pass membrane protein</topology>
    </subcellularLocation>
</comment>
<feature type="transmembrane region" description="Helical" evidence="7">
    <location>
        <begin position="41"/>
        <end position="59"/>
    </location>
</feature>
<dbReference type="GO" id="GO:0005886">
    <property type="term" value="C:plasma membrane"/>
    <property type="evidence" value="ECO:0007669"/>
    <property type="project" value="UniProtKB-SubCell"/>
</dbReference>
<keyword evidence="3" id="KW-1003">Cell membrane</keyword>
<accession>A0A9X1W571</accession>
<dbReference type="InterPro" id="IPR004937">
    <property type="entry name" value="Urea_transporter"/>
</dbReference>
<feature type="transmembrane region" description="Helical" evidence="7">
    <location>
        <begin position="124"/>
        <end position="146"/>
    </location>
</feature>
<dbReference type="Proteomes" id="UP001139682">
    <property type="component" value="Unassembled WGS sequence"/>
</dbReference>
<keyword evidence="4 7" id="KW-0812">Transmembrane</keyword>
<name>A0A9X1W571_9GAMM</name>
<evidence type="ECO:0000313" key="8">
    <source>
        <dbReference type="EMBL" id="MCJ0974997.1"/>
    </source>
</evidence>
<dbReference type="Pfam" id="PF03253">
    <property type="entry name" value="UT"/>
    <property type="match status" value="1"/>
</dbReference>
<evidence type="ECO:0000256" key="5">
    <source>
        <dbReference type="ARBA" id="ARBA00022989"/>
    </source>
</evidence>
<dbReference type="PANTHER" id="PTHR10464:SF4">
    <property type="entry name" value="UREA TRANSPORTER"/>
    <property type="match status" value="1"/>
</dbReference>
<dbReference type="PANTHER" id="PTHR10464">
    <property type="entry name" value="UREA TRANSPORTER"/>
    <property type="match status" value="1"/>
</dbReference>
<keyword evidence="6 7" id="KW-0472">Membrane</keyword>
<sequence length="302" mass="31455">MVALIAASLRATLNGASQILLQTHPGCGLLVLVAIGLQDRALLAGALVGLLAGTGFAWFCSYPRRDIETGLYGYNATLLGLLITLVLDGAPLAWPLILVASMLCVPLQRRLLEGMRRQDRLPGFTLPFVLLGWLTLGLCGMLGGLIEARLPEPEIGGWGALGGMLRGIGQVLFLSAPAAGLCLLVALCWADRNAALWALCGSAIGIYAALLSGAAESQALAGLAGYNPALAAVALSQIHRSALFPALGIALAIAARLAFEQLGIAPLTMPFILACWAVAFGLRLARQHARRTNPGIPPSLSR</sequence>
<dbReference type="GO" id="GO:0015204">
    <property type="term" value="F:urea transmembrane transporter activity"/>
    <property type="evidence" value="ECO:0007669"/>
    <property type="project" value="InterPro"/>
</dbReference>
<comment type="caution">
    <text evidence="8">The sequence shown here is derived from an EMBL/GenBank/DDBJ whole genome shotgun (WGS) entry which is preliminary data.</text>
</comment>
<evidence type="ECO:0000256" key="2">
    <source>
        <dbReference type="ARBA" id="ARBA00005914"/>
    </source>
</evidence>
<feature type="transmembrane region" description="Helical" evidence="7">
    <location>
        <begin position="194"/>
        <end position="211"/>
    </location>
</feature>
<keyword evidence="5 7" id="KW-1133">Transmembrane helix</keyword>
<protein>
    <submittedName>
        <fullName evidence="8">Urea transporter</fullName>
    </submittedName>
</protein>
<dbReference type="InterPro" id="IPR029020">
    <property type="entry name" value="Ammonium/urea_transptr"/>
</dbReference>
<feature type="transmembrane region" description="Helical" evidence="7">
    <location>
        <begin position="265"/>
        <end position="285"/>
    </location>
</feature>
<dbReference type="EMBL" id="JALGRD010000009">
    <property type="protein sequence ID" value="MCJ0974997.1"/>
    <property type="molecule type" value="Genomic_DNA"/>
</dbReference>